<dbReference type="InterPro" id="IPR029043">
    <property type="entry name" value="GcvT/YgfZ_C"/>
</dbReference>
<organism evidence="11 12">
    <name type="scientific">Enhygromyxa salina</name>
    <dbReference type="NCBI Taxonomy" id="215803"/>
    <lineage>
        <taxon>Bacteria</taxon>
        <taxon>Pseudomonadati</taxon>
        <taxon>Myxococcota</taxon>
        <taxon>Polyangia</taxon>
        <taxon>Nannocystales</taxon>
        <taxon>Nannocystaceae</taxon>
        <taxon>Enhygromyxa</taxon>
    </lineage>
</organism>
<dbReference type="InterPro" id="IPR006223">
    <property type="entry name" value="GcvT"/>
</dbReference>
<dbReference type="Gene3D" id="3.30.1360.120">
    <property type="entry name" value="Probable tRNA modification gtpase trme, domain 1"/>
    <property type="match status" value="1"/>
</dbReference>
<dbReference type="RefSeq" id="WP_106390748.1">
    <property type="nucleotide sequence ID" value="NZ_PVNK01000069.1"/>
</dbReference>
<dbReference type="Gene3D" id="3.30.70.1400">
    <property type="entry name" value="Aminomethyltransferase beta-barrel domains"/>
    <property type="match status" value="1"/>
</dbReference>
<evidence type="ECO:0000256" key="3">
    <source>
        <dbReference type="ARBA" id="ARBA00022576"/>
    </source>
</evidence>
<dbReference type="InterPro" id="IPR006222">
    <property type="entry name" value="GCVT_N"/>
</dbReference>
<dbReference type="InterPro" id="IPR013977">
    <property type="entry name" value="GcvT_C"/>
</dbReference>
<dbReference type="Proteomes" id="UP000237968">
    <property type="component" value="Unassembled WGS sequence"/>
</dbReference>
<dbReference type="PANTHER" id="PTHR43757:SF2">
    <property type="entry name" value="AMINOMETHYLTRANSFERASE, MITOCHONDRIAL"/>
    <property type="match status" value="1"/>
</dbReference>
<gene>
    <name evidence="7 11" type="primary">gcvT</name>
    <name evidence="11" type="ORF">ENSA5_12620</name>
</gene>
<comment type="caution">
    <text evidence="11">The sequence shown here is derived from an EMBL/GenBank/DDBJ whole genome shotgun (WGS) entry which is preliminary data.</text>
</comment>
<evidence type="ECO:0000256" key="5">
    <source>
        <dbReference type="ARBA" id="ARBA00031395"/>
    </source>
</evidence>
<dbReference type="GO" id="GO:0019464">
    <property type="term" value="P:glycine decarboxylation via glycine cleavage system"/>
    <property type="evidence" value="ECO:0007669"/>
    <property type="project" value="UniProtKB-UniRule"/>
</dbReference>
<dbReference type="EC" id="2.1.2.10" evidence="2 7"/>
<keyword evidence="3 7" id="KW-0032">Aminotransferase</keyword>
<keyword evidence="4 7" id="KW-0808">Transferase</keyword>
<proteinExistence type="inferred from homology"/>
<evidence type="ECO:0000313" key="12">
    <source>
        <dbReference type="Proteomes" id="UP000237968"/>
    </source>
</evidence>
<dbReference type="GO" id="GO:0032259">
    <property type="term" value="P:methylation"/>
    <property type="evidence" value="ECO:0007669"/>
    <property type="project" value="UniProtKB-KW"/>
</dbReference>
<dbReference type="FunFam" id="4.10.1250.10:FF:000001">
    <property type="entry name" value="Aminomethyltransferase"/>
    <property type="match status" value="1"/>
</dbReference>
<comment type="catalytic activity">
    <reaction evidence="6 7">
        <text>N(6)-[(R)-S(8)-aminomethyldihydrolipoyl]-L-lysyl-[protein] + (6S)-5,6,7,8-tetrahydrofolate = N(6)-[(R)-dihydrolipoyl]-L-lysyl-[protein] + (6R)-5,10-methylene-5,6,7,8-tetrahydrofolate + NH4(+)</text>
        <dbReference type="Rhea" id="RHEA:16945"/>
        <dbReference type="Rhea" id="RHEA-COMP:10475"/>
        <dbReference type="Rhea" id="RHEA-COMP:10492"/>
        <dbReference type="ChEBI" id="CHEBI:15636"/>
        <dbReference type="ChEBI" id="CHEBI:28938"/>
        <dbReference type="ChEBI" id="CHEBI:57453"/>
        <dbReference type="ChEBI" id="CHEBI:83100"/>
        <dbReference type="ChEBI" id="CHEBI:83143"/>
        <dbReference type="EC" id="2.1.2.10"/>
    </reaction>
</comment>
<dbReference type="GO" id="GO:0008483">
    <property type="term" value="F:transaminase activity"/>
    <property type="evidence" value="ECO:0007669"/>
    <property type="project" value="UniProtKB-KW"/>
</dbReference>
<evidence type="ECO:0000256" key="4">
    <source>
        <dbReference type="ARBA" id="ARBA00022679"/>
    </source>
</evidence>
<name>A0A2S9YFG3_9BACT</name>
<dbReference type="Pfam" id="PF01571">
    <property type="entry name" value="GCV_T"/>
    <property type="match status" value="1"/>
</dbReference>
<dbReference type="Pfam" id="PF08669">
    <property type="entry name" value="GCV_T_C"/>
    <property type="match status" value="1"/>
</dbReference>
<evidence type="ECO:0000256" key="1">
    <source>
        <dbReference type="ARBA" id="ARBA00008609"/>
    </source>
</evidence>
<dbReference type="FunFam" id="3.30.70.1400:FF:000001">
    <property type="entry name" value="Aminomethyltransferase"/>
    <property type="match status" value="1"/>
</dbReference>
<dbReference type="AlphaFoldDB" id="A0A2S9YFG3"/>
<dbReference type="InterPro" id="IPR027266">
    <property type="entry name" value="TrmE/GcvT-like"/>
</dbReference>
<dbReference type="NCBIfam" id="NF001567">
    <property type="entry name" value="PRK00389.1"/>
    <property type="match status" value="1"/>
</dbReference>
<keyword evidence="12" id="KW-1185">Reference proteome</keyword>
<evidence type="ECO:0000259" key="10">
    <source>
        <dbReference type="Pfam" id="PF08669"/>
    </source>
</evidence>
<protein>
    <recommendedName>
        <fullName evidence="2 7">Aminomethyltransferase</fullName>
        <ecNumber evidence="2 7">2.1.2.10</ecNumber>
    </recommendedName>
    <alternativeName>
        <fullName evidence="5 7">Glycine cleavage system T protein</fullName>
    </alternativeName>
</protein>
<dbReference type="GO" id="GO:0005829">
    <property type="term" value="C:cytosol"/>
    <property type="evidence" value="ECO:0007669"/>
    <property type="project" value="TreeGrafter"/>
</dbReference>
<evidence type="ECO:0000256" key="2">
    <source>
        <dbReference type="ARBA" id="ARBA00012616"/>
    </source>
</evidence>
<evidence type="ECO:0000256" key="8">
    <source>
        <dbReference type="PIRSR" id="PIRSR006487-1"/>
    </source>
</evidence>
<comment type="similarity">
    <text evidence="1 7">Belongs to the GcvT family.</text>
</comment>
<dbReference type="PANTHER" id="PTHR43757">
    <property type="entry name" value="AMINOMETHYLTRANSFERASE"/>
    <property type="match status" value="1"/>
</dbReference>
<dbReference type="SUPFAM" id="SSF101790">
    <property type="entry name" value="Aminomethyltransferase beta-barrel domain"/>
    <property type="match status" value="1"/>
</dbReference>
<dbReference type="OrthoDB" id="9774591at2"/>
<feature type="domain" description="GCVT N-terminal" evidence="9">
    <location>
        <begin position="9"/>
        <end position="259"/>
    </location>
</feature>
<dbReference type="InterPro" id="IPR028896">
    <property type="entry name" value="GcvT/YgfZ/DmdA"/>
</dbReference>
<feature type="domain" description="Aminomethyltransferase C-terminal" evidence="10">
    <location>
        <begin position="279"/>
        <end position="364"/>
    </location>
</feature>
<dbReference type="GO" id="GO:0008168">
    <property type="term" value="F:methyltransferase activity"/>
    <property type="evidence" value="ECO:0007669"/>
    <property type="project" value="UniProtKB-KW"/>
</dbReference>
<dbReference type="SUPFAM" id="SSF103025">
    <property type="entry name" value="Folate-binding domain"/>
    <property type="match status" value="1"/>
</dbReference>
<dbReference type="Gene3D" id="2.40.30.110">
    <property type="entry name" value="Aminomethyltransferase beta-barrel domains"/>
    <property type="match status" value="1"/>
</dbReference>
<keyword evidence="11" id="KW-0489">Methyltransferase</keyword>
<dbReference type="EMBL" id="PVNK01000069">
    <property type="protein sequence ID" value="PRQ03756.1"/>
    <property type="molecule type" value="Genomic_DNA"/>
</dbReference>
<reference evidence="11 12" key="1">
    <citation type="submission" date="2018-03" db="EMBL/GenBank/DDBJ databases">
        <title>Draft Genome Sequences of the Obligatory Marine Myxobacteria Enhygromyxa salina SWB005.</title>
        <authorList>
            <person name="Poehlein A."/>
            <person name="Moghaddam J.A."/>
            <person name="Harms H."/>
            <person name="Alanjari M."/>
            <person name="Koenig G.M."/>
            <person name="Daniel R."/>
            <person name="Schaeberle T.F."/>
        </authorList>
    </citation>
    <scope>NUCLEOTIDE SEQUENCE [LARGE SCALE GENOMIC DNA]</scope>
    <source>
        <strain evidence="11 12">SWB005</strain>
    </source>
</reference>
<dbReference type="InterPro" id="IPR022903">
    <property type="entry name" value="GcvT_bac"/>
</dbReference>
<evidence type="ECO:0000256" key="6">
    <source>
        <dbReference type="ARBA" id="ARBA00047665"/>
    </source>
</evidence>
<dbReference type="PIRSF" id="PIRSF006487">
    <property type="entry name" value="GcvT"/>
    <property type="match status" value="1"/>
</dbReference>
<dbReference type="NCBIfam" id="TIGR00528">
    <property type="entry name" value="gcvT"/>
    <property type="match status" value="1"/>
</dbReference>
<evidence type="ECO:0000313" key="11">
    <source>
        <dbReference type="EMBL" id="PRQ03756.1"/>
    </source>
</evidence>
<dbReference type="HAMAP" id="MF_00259">
    <property type="entry name" value="GcvT"/>
    <property type="match status" value="1"/>
</dbReference>
<evidence type="ECO:0000256" key="7">
    <source>
        <dbReference type="HAMAP-Rule" id="MF_00259"/>
    </source>
</evidence>
<dbReference type="Gene3D" id="4.10.1250.10">
    <property type="entry name" value="Aminomethyltransferase fragment"/>
    <property type="match status" value="1"/>
</dbReference>
<dbReference type="GO" id="GO:0005960">
    <property type="term" value="C:glycine cleavage complex"/>
    <property type="evidence" value="ECO:0007669"/>
    <property type="project" value="InterPro"/>
</dbReference>
<sequence>MSELAQTPLHAAHVEAGAKMVDFTGWHMPVQYTGILAEHKAVREDVGLFDVSHMGEIDFAGPQALAAVQKLITNDVTRLVDGQALYTAVCLPSGGIVDDCIVYRRGPEDLRIVVNASNIAKDEAHFREHAGGMCEITNRSDETALIAVQGPRARALAAELGGAGLLEIAGFHFGPGEIAGKPVVAARTGYTGEDGFELFVAADDARAVWDALVAGGAAPCGLGARDTLRLEAKLCLYGNDIDETTTPLEAGLGWVVKLKAGPFVGSEALSAQKRDGVERKLVGFKIQGKGTARHGWELLAGVPEPGAEAELVGHVTSGGPAPTVGGSVGIGYVRKDLSKPGTVIAARSRHKVLPAEIIKGPFYKRPE</sequence>
<evidence type="ECO:0000259" key="9">
    <source>
        <dbReference type="Pfam" id="PF01571"/>
    </source>
</evidence>
<comment type="subunit">
    <text evidence="7">The glycine cleavage system is composed of four proteins: P, T, L and H.</text>
</comment>
<comment type="function">
    <text evidence="7">The glycine cleavage system catalyzes the degradation of glycine.</text>
</comment>
<dbReference type="GO" id="GO:0004047">
    <property type="term" value="F:aminomethyltransferase activity"/>
    <property type="evidence" value="ECO:0007669"/>
    <property type="project" value="UniProtKB-UniRule"/>
</dbReference>
<accession>A0A2S9YFG3</accession>
<feature type="binding site" evidence="8">
    <location>
        <position position="197"/>
    </location>
    <ligand>
        <name>substrate</name>
    </ligand>
</feature>